<evidence type="ECO:0000259" key="3">
    <source>
        <dbReference type="Pfam" id="PF20736"/>
    </source>
</evidence>
<accession>A0AAN6XC33</accession>
<evidence type="ECO:0000259" key="2">
    <source>
        <dbReference type="Pfam" id="PF07944"/>
    </source>
</evidence>
<dbReference type="PANTHER" id="PTHR31151:SF0">
    <property type="entry name" value="PROLINE-TRNA LIGASE (DUF1680)"/>
    <property type="match status" value="1"/>
</dbReference>
<reference evidence="4" key="1">
    <citation type="journal article" date="2023" name="Mol. Phylogenet. Evol.">
        <title>Genome-scale phylogeny and comparative genomics of the fungal order Sordariales.</title>
        <authorList>
            <person name="Hensen N."/>
            <person name="Bonometti L."/>
            <person name="Westerberg I."/>
            <person name="Brannstrom I.O."/>
            <person name="Guillou S."/>
            <person name="Cros-Aarteil S."/>
            <person name="Calhoun S."/>
            <person name="Haridas S."/>
            <person name="Kuo A."/>
            <person name="Mondo S."/>
            <person name="Pangilinan J."/>
            <person name="Riley R."/>
            <person name="LaButti K."/>
            <person name="Andreopoulos B."/>
            <person name="Lipzen A."/>
            <person name="Chen C."/>
            <person name="Yan M."/>
            <person name="Daum C."/>
            <person name="Ng V."/>
            <person name="Clum A."/>
            <person name="Steindorff A."/>
            <person name="Ohm R.A."/>
            <person name="Martin F."/>
            <person name="Silar P."/>
            <person name="Natvig D.O."/>
            <person name="Lalanne C."/>
            <person name="Gautier V."/>
            <person name="Ament-Velasquez S.L."/>
            <person name="Kruys A."/>
            <person name="Hutchinson M.I."/>
            <person name="Powell A.J."/>
            <person name="Barry K."/>
            <person name="Miller A.N."/>
            <person name="Grigoriev I.V."/>
            <person name="Debuchy R."/>
            <person name="Gladieux P."/>
            <person name="Hiltunen Thoren M."/>
            <person name="Johannesson H."/>
        </authorList>
    </citation>
    <scope>NUCLEOTIDE SEQUENCE</scope>
    <source>
        <strain evidence="4">CBS 315.58</strain>
    </source>
</reference>
<feature type="chain" id="PRO_5042844666" description="Secreted protein" evidence="1">
    <location>
        <begin position="19"/>
        <end position="622"/>
    </location>
</feature>
<evidence type="ECO:0000256" key="1">
    <source>
        <dbReference type="SAM" id="SignalP"/>
    </source>
</evidence>
<dbReference type="SUPFAM" id="SSF48208">
    <property type="entry name" value="Six-hairpin glycosidases"/>
    <property type="match status" value="1"/>
</dbReference>
<dbReference type="InterPro" id="IPR012878">
    <property type="entry name" value="Beta-AFase-like_GH127_cat"/>
</dbReference>
<evidence type="ECO:0008006" key="6">
    <source>
        <dbReference type="Google" id="ProtNLM"/>
    </source>
</evidence>
<dbReference type="InterPro" id="IPR049046">
    <property type="entry name" value="Beta-AFase-like_GH127_middle"/>
</dbReference>
<organism evidence="4 5">
    <name type="scientific">Triangularia verruculosa</name>
    <dbReference type="NCBI Taxonomy" id="2587418"/>
    <lineage>
        <taxon>Eukaryota</taxon>
        <taxon>Fungi</taxon>
        <taxon>Dikarya</taxon>
        <taxon>Ascomycota</taxon>
        <taxon>Pezizomycotina</taxon>
        <taxon>Sordariomycetes</taxon>
        <taxon>Sordariomycetidae</taxon>
        <taxon>Sordariales</taxon>
        <taxon>Podosporaceae</taxon>
        <taxon>Triangularia</taxon>
    </lineage>
</organism>
<name>A0AAN6XC33_9PEZI</name>
<sequence>MLYLSLAVCAALAVTVLSSPAPASVQVTQETGVAAFAFDFSQVTLSAGRWRENQNRTLNYLKFVDLDRLLYVYRANHGLSTKGATANSGWDAPTFPFRGHIQGHFLTALAQCFGQLRDSACRDRATTLVAELLKCQANNKAVKFQDGYLSGFPESDFTALEGGTLTNGNVPYYVVHKMLAGLLDVFQQVGDANAKTVLLSLASWVDTRTARLTYSQMQKVLGTEFGGMSEVLTDIYTLTGDSRWLKVAQRFEHASVLRPLAQGQDNLDGLHANTQLPKWIGAAREYKATGNTTYQAIAANAWQKVVSAHTYAIGGNSQAEHFRAPNAIASHLSSDTAESCNSYNMLKLTRELWLTTPNVDYFDFYERTLMNQMIGQQNPADSHGHVTYFHSMNPGGHRGIGPAWGGGTWSTDYGSAWCCQGTGLETNTKLMDSIYFHDDTSLYVNLFAPSVLTWSEKKVVVEQTTTFPVTDSTSLKITGSGSGEWALRVRIPGWTAAPTITVNGADAGSLVPGKYASISRQWKSGDVVVVKLPMALRLLPANDNKALAAVAYGPVVLVGNYGSASVTAAPTLSLSTLRRTSTSALAFSGSAGGQTVQLGPYYDAQGFNYVTYWVTSGSFSKA</sequence>
<reference evidence="4" key="2">
    <citation type="submission" date="2023-05" db="EMBL/GenBank/DDBJ databases">
        <authorList>
            <consortium name="Lawrence Berkeley National Laboratory"/>
            <person name="Steindorff A."/>
            <person name="Hensen N."/>
            <person name="Bonometti L."/>
            <person name="Westerberg I."/>
            <person name="Brannstrom I.O."/>
            <person name="Guillou S."/>
            <person name="Cros-Aarteil S."/>
            <person name="Calhoun S."/>
            <person name="Haridas S."/>
            <person name="Kuo A."/>
            <person name="Mondo S."/>
            <person name="Pangilinan J."/>
            <person name="Riley R."/>
            <person name="Labutti K."/>
            <person name="Andreopoulos B."/>
            <person name="Lipzen A."/>
            <person name="Chen C."/>
            <person name="Yanf M."/>
            <person name="Daum C."/>
            <person name="Ng V."/>
            <person name="Clum A."/>
            <person name="Ohm R."/>
            <person name="Martin F."/>
            <person name="Silar P."/>
            <person name="Natvig D."/>
            <person name="Lalanne C."/>
            <person name="Gautier V."/>
            <person name="Ament-Velasquez S.L."/>
            <person name="Kruys A."/>
            <person name="Hutchinson M.I."/>
            <person name="Powell A.J."/>
            <person name="Barry K."/>
            <person name="Miller A.N."/>
            <person name="Grigoriev I.V."/>
            <person name="Debuchy R."/>
            <person name="Gladieux P."/>
            <person name="Thoren M.H."/>
            <person name="Johannesson H."/>
        </authorList>
    </citation>
    <scope>NUCLEOTIDE SEQUENCE</scope>
    <source>
        <strain evidence="4">CBS 315.58</strain>
    </source>
</reference>
<comment type="caution">
    <text evidence="4">The sequence shown here is derived from an EMBL/GenBank/DDBJ whole genome shotgun (WGS) entry which is preliminary data.</text>
</comment>
<dbReference type="Pfam" id="PF20736">
    <property type="entry name" value="Glyco_hydro127M"/>
    <property type="match status" value="1"/>
</dbReference>
<gene>
    <name evidence="4" type="ORF">QBC40DRAFT_268939</name>
</gene>
<dbReference type="Proteomes" id="UP001303160">
    <property type="component" value="Unassembled WGS sequence"/>
</dbReference>
<feature type="domain" description="Non-reducing end beta-L-arabinofuranosidase-like GH127 catalytic" evidence="2">
    <location>
        <begin position="42"/>
        <end position="430"/>
    </location>
</feature>
<keyword evidence="5" id="KW-1185">Reference proteome</keyword>
<protein>
    <recommendedName>
        <fullName evidence="6">Secreted protein</fullName>
    </recommendedName>
</protein>
<evidence type="ECO:0000313" key="4">
    <source>
        <dbReference type="EMBL" id="KAK4195872.1"/>
    </source>
</evidence>
<feature type="domain" description="Non-reducing end beta-L-arabinofuranosidase-like GH127 middle" evidence="3">
    <location>
        <begin position="442"/>
        <end position="534"/>
    </location>
</feature>
<dbReference type="AlphaFoldDB" id="A0AAN6XC33"/>
<dbReference type="EMBL" id="MU864000">
    <property type="protein sequence ID" value="KAK4195872.1"/>
    <property type="molecule type" value="Genomic_DNA"/>
</dbReference>
<dbReference type="InterPro" id="IPR008928">
    <property type="entry name" value="6-hairpin_glycosidase_sf"/>
</dbReference>
<feature type="signal peptide" evidence="1">
    <location>
        <begin position="1"/>
        <end position="18"/>
    </location>
</feature>
<keyword evidence="1" id="KW-0732">Signal</keyword>
<dbReference type="Pfam" id="PF07944">
    <property type="entry name" value="Beta-AFase-like_GH127_cat"/>
    <property type="match status" value="1"/>
</dbReference>
<dbReference type="PANTHER" id="PTHR31151">
    <property type="entry name" value="PROLINE-TRNA LIGASE (DUF1680)"/>
    <property type="match status" value="1"/>
</dbReference>
<proteinExistence type="predicted"/>
<evidence type="ECO:0000313" key="5">
    <source>
        <dbReference type="Proteomes" id="UP001303160"/>
    </source>
</evidence>
<dbReference type="GO" id="GO:0005975">
    <property type="term" value="P:carbohydrate metabolic process"/>
    <property type="evidence" value="ECO:0007669"/>
    <property type="project" value="InterPro"/>
</dbReference>